<evidence type="ECO:0000313" key="6">
    <source>
        <dbReference type="Proteomes" id="UP000694255"/>
    </source>
</evidence>
<feature type="compositionally biased region" description="Low complexity" evidence="3">
    <location>
        <begin position="689"/>
        <end position="701"/>
    </location>
</feature>
<feature type="domain" description="RRM" evidence="4">
    <location>
        <begin position="339"/>
        <end position="410"/>
    </location>
</feature>
<dbReference type="RefSeq" id="XP_049264506.1">
    <property type="nucleotide sequence ID" value="XM_049405913.1"/>
</dbReference>
<feature type="region of interest" description="Disordered" evidence="3">
    <location>
        <begin position="1"/>
        <end position="77"/>
    </location>
</feature>
<feature type="region of interest" description="Disordered" evidence="3">
    <location>
        <begin position="716"/>
        <end position="789"/>
    </location>
</feature>
<protein>
    <submittedName>
        <fullName evidence="5">NAB3</fullName>
    </submittedName>
</protein>
<feature type="region of interest" description="Disordered" evidence="3">
    <location>
        <begin position="648"/>
        <end position="701"/>
    </location>
</feature>
<gene>
    <name evidence="5" type="ORF">J8A68_002189</name>
</gene>
<dbReference type="InterPro" id="IPR000504">
    <property type="entry name" value="RRM_dom"/>
</dbReference>
<feature type="compositionally biased region" description="Low complexity" evidence="3">
    <location>
        <begin position="749"/>
        <end position="760"/>
    </location>
</feature>
<feature type="compositionally biased region" description="Basic and acidic residues" evidence="3">
    <location>
        <begin position="145"/>
        <end position="157"/>
    </location>
</feature>
<reference evidence="5 6" key="1">
    <citation type="journal article" date="2021" name="DNA Res.">
        <title>Genome analysis of Candida subhashii reveals its hybrid nature and dual mitochondrial genome conformations.</title>
        <authorList>
            <person name="Mixao V."/>
            <person name="Hegedusova E."/>
            <person name="Saus E."/>
            <person name="Pryszcz L.P."/>
            <person name="Cillingova A."/>
            <person name="Nosek J."/>
            <person name="Gabaldon T."/>
        </authorList>
    </citation>
    <scope>NUCLEOTIDE SEQUENCE [LARGE SCALE GENOMIC DNA]</scope>
    <source>
        <strain evidence="5 6">CBS 10753</strain>
    </source>
</reference>
<dbReference type="AlphaFoldDB" id="A0A8J5QDW8"/>
<sequence length="789" mass="86955">MSIDDEKEQQHTHEESPVSASNNDELESNDPETTTHTSENESEEVTHQEEVVVDDKSRDSTNSAMEEKNEPKIEEVQEVEVKHQEILFRVLQLLISGLRRKRRGQPHSETSPESRNDQSSVAPQQPPPQQHQQEVDDDDDYDPELALKDDHEPKLVERQITPSPLVPQQPLVKPAGRSPAGLPPKPPVSASKSRGGGGGSRHSNRAASGPADSQQQLKQAYEAVMHSEIAKDPNFVNLPQSEQLKLITEQLNLQGVQLTGPNTSGSSGKPMNYDQVYSYNKPYKNLKDPIPLIPINEYCRRPNITAPMTPEEEQAYEDFIRTENYYLGLSNWDEFPDKSRLFMGNLPANTISKQDLFRIFSQYGEVIQIAIKAGYGFVQFRTAEACLECIKGETGVPLHNKIMRLDASKPQKARRPGKPEINNPNLSSRGRERAVADENNQQQPAAKRRKPDNLDCMVYITGKSSVFFIRKVKKAFAQAQITIDTEDVTHRNINEVISEAAYSGVLGSCVIKELKIDVQTFENTPDGGIKFDEYADIEPEVGAELLAKAKMKRYGGNPPPYYPQDTSYNDNSIPPGYQRQSQHQHQQQPQPQPYDQYTGFVQGSGSGSGPHGYGGGGSVGGGAGGYDNNNSGYWNRDQAQQQYGSVPQYNQFGINDGRGGPAPPQVDSYRSSPPQGAYAPYGGAPPPQQQQQPVLQDQGNLLQALQGLNPQQVSSMINALQQQQQPLPQAYGQPSGYGGGRGSGGGGYNQQQQQQQQPYGTAPPLPYGSNSSSNSQVIRNESVNVLVPS</sequence>
<organism evidence="5 6">
    <name type="scientific">[Candida] subhashii</name>
    <dbReference type="NCBI Taxonomy" id="561895"/>
    <lineage>
        <taxon>Eukaryota</taxon>
        <taxon>Fungi</taxon>
        <taxon>Dikarya</taxon>
        <taxon>Ascomycota</taxon>
        <taxon>Saccharomycotina</taxon>
        <taxon>Pichiomycetes</taxon>
        <taxon>Debaryomycetaceae</taxon>
        <taxon>Spathaspora</taxon>
    </lineage>
</organism>
<comment type="caution">
    <text evidence="5">The sequence shown here is derived from an EMBL/GenBank/DDBJ whole genome shotgun (WGS) entry which is preliminary data.</text>
</comment>
<evidence type="ECO:0000313" key="5">
    <source>
        <dbReference type="EMBL" id="KAG7664274.1"/>
    </source>
</evidence>
<dbReference type="GO" id="GO:0003723">
    <property type="term" value="F:RNA binding"/>
    <property type="evidence" value="ECO:0007669"/>
    <property type="project" value="UniProtKB-UniRule"/>
</dbReference>
<feature type="compositionally biased region" description="Low complexity" evidence="3">
    <location>
        <begin position="577"/>
        <end position="597"/>
    </location>
</feature>
<keyword evidence="1 2" id="KW-0694">RNA-binding</keyword>
<feature type="region of interest" description="Disordered" evidence="3">
    <location>
        <begin position="556"/>
        <end position="624"/>
    </location>
</feature>
<evidence type="ECO:0000259" key="4">
    <source>
        <dbReference type="PROSITE" id="PS50102"/>
    </source>
</evidence>
<feature type="compositionally biased region" description="Gly residues" evidence="3">
    <location>
        <begin position="735"/>
        <end position="748"/>
    </location>
</feature>
<proteinExistence type="predicted"/>
<feature type="compositionally biased region" description="Low complexity" evidence="3">
    <location>
        <begin position="673"/>
        <end position="682"/>
    </location>
</feature>
<dbReference type="OrthoDB" id="10044938at2759"/>
<feature type="compositionally biased region" description="Low complexity" evidence="3">
    <location>
        <begin position="719"/>
        <end position="734"/>
    </location>
</feature>
<dbReference type="InterPro" id="IPR051186">
    <property type="entry name" value="RRM_HNRPC/RALY_subfam"/>
</dbReference>
<dbReference type="EMBL" id="JAGSYN010000100">
    <property type="protein sequence ID" value="KAG7664274.1"/>
    <property type="molecule type" value="Genomic_DNA"/>
</dbReference>
<dbReference type="SMART" id="SM00360">
    <property type="entry name" value="RRM"/>
    <property type="match status" value="1"/>
</dbReference>
<dbReference type="Proteomes" id="UP000694255">
    <property type="component" value="Unassembled WGS sequence"/>
</dbReference>
<feature type="compositionally biased region" description="Gly residues" evidence="3">
    <location>
        <begin position="602"/>
        <end position="624"/>
    </location>
</feature>
<dbReference type="PANTHER" id="PTHR13968:SF26">
    <property type="entry name" value="RRM DOMAIN-CONTAINING PROTEIN"/>
    <property type="match status" value="1"/>
</dbReference>
<keyword evidence="6" id="KW-1185">Reference proteome</keyword>
<evidence type="ECO:0000256" key="2">
    <source>
        <dbReference type="PROSITE-ProRule" id="PRU00176"/>
    </source>
</evidence>
<evidence type="ECO:0000256" key="3">
    <source>
        <dbReference type="SAM" id="MobiDB-lite"/>
    </source>
</evidence>
<accession>A0A8J5QDW8</accession>
<dbReference type="GeneID" id="73468990"/>
<feature type="region of interest" description="Disordered" evidence="3">
    <location>
        <begin position="97"/>
        <end position="218"/>
    </location>
</feature>
<feature type="compositionally biased region" description="Polar residues" evidence="3">
    <location>
        <begin position="768"/>
        <end position="783"/>
    </location>
</feature>
<feature type="region of interest" description="Disordered" evidence="3">
    <location>
        <begin position="407"/>
        <end position="449"/>
    </location>
</feature>
<dbReference type="PROSITE" id="PS50102">
    <property type="entry name" value="RRM"/>
    <property type="match status" value="1"/>
</dbReference>
<feature type="compositionally biased region" description="Basic and acidic residues" evidence="3">
    <location>
        <begin position="44"/>
        <end position="77"/>
    </location>
</feature>
<dbReference type="Pfam" id="PF00076">
    <property type="entry name" value="RRM_1"/>
    <property type="match status" value="1"/>
</dbReference>
<name>A0A8J5QDW8_9ASCO</name>
<dbReference type="PANTHER" id="PTHR13968">
    <property type="entry name" value="HETEROGENEOUS NUCLEAR RIBONUCLEOPROTEIN"/>
    <property type="match status" value="1"/>
</dbReference>
<evidence type="ECO:0000256" key="1">
    <source>
        <dbReference type="ARBA" id="ARBA00022884"/>
    </source>
</evidence>